<organism evidence="1 2">
    <name type="scientific">Triticum urartu</name>
    <name type="common">Red wild einkorn</name>
    <name type="synonym">Crithodium urartu</name>
    <dbReference type="NCBI Taxonomy" id="4572"/>
    <lineage>
        <taxon>Eukaryota</taxon>
        <taxon>Viridiplantae</taxon>
        <taxon>Streptophyta</taxon>
        <taxon>Embryophyta</taxon>
        <taxon>Tracheophyta</taxon>
        <taxon>Spermatophyta</taxon>
        <taxon>Magnoliopsida</taxon>
        <taxon>Liliopsida</taxon>
        <taxon>Poales</taxon>
        <taxon>Poaceae</taxon>
        <taxon>BOP clade</taxon>
        <taxon>Pooideae</taxon>
        <taxon>Triticodae</taxon>
        <taxon>Triticeae</taxon>
        <taxon>Triticinae</taxon>
        <taxon>Triticum</taxon>
    </lineage>
</organism>
<protein>
    <submittedName>
        <fullName evidence="1">Uncharacterized protein</fullName>
    </submittedName>
</protein>
<evidence type="ECO:0000313" key="1">
    <source>
        <dbReference type="EnsemblPlants" id="TuG1812G0500005168.01.T01"/>
    </source>
</evidence>
<dbReference type="EnsemblPlants" id="TuG1812G0500005168.01.T01">
    <property type="protein sequence ID" value="TuG1812G0500005168.01.T01"/>
    <property type="gene ID" value="TuG1812G0500005168.01"/>
</dbReference>
<dbReference type="Proteomes" id="UP000015106">
    <property type="component" value="Chromosome 5"/>
</dbReference>
<reference evidence="1" key="2">
    <citation type="submission" date="2018-03" db="EMBL/GenBank/DDBJ databases">
        <title>The Triticum urartu genome reveals the dynamic nature of wheat genome evolution.</title>
        <authorList>
            <person name="Ling H."/>
            <person name="Ma B."/>
            <person name="Shi X."/>
            <person name="Liu H."/>
            <person name="Dong L."/>
            <person name="Sun H."/>
            <person name="Cao Y."/>
            <person name="Gao Q."/>
            <person name="Zheng S."/>
            <person name="Li Y."/>
            <person name="Yu Y."/>
            <person name="Du H."/>
            <person name="Qi M."/>
            <person name="Li Y."/>
            <person name="Yu H."/>
            <person name="Cui Y."/>
            <person name="Wang N."/>
            <person name="Chen C."/>
            <person name="Wu H."/>
            <person name="Zhao Y."/>
            <person name="Zhang J."/>
            <person name="Li Y."/>
            <person name="Zhou W."/>
            <person name="Zhang B."/>
            <person name="Hu W."/>
            <person name="Eijk M."/>
            <person name="Tang J."/>
            <person name="Witsenboer H."/>
            <person name="Zhao S."/>
            <person name="Li Z."/>
            <person name="Zhang A."/>
            <person name="Wang D."/>
            <person name="Liang C."/>
        </authorList>
    </citation>
    <scope>NUCLEOTIDE SEQUENCE [LARGE SCALE GENOMIC DNA]</scope>
    <source>
        <strain evidence="1">cv. G1812</strain>
    </source>
</reference>
<sequence>MAYYSFMADKFSTLSYARWSYIVLPSLALQPTSVTEDCSCLCEEENADPR</sequence>
<proteinExistence type="predicted"/>
<reference evidence="2" key="1">
    <citation type="journal article" date="2013" name="Nature">
        <title>Draft genome of the wheat A-genome progenitor Triticum urartu.</title>
        <authorList>
            <person name="Ling H.Q."/>
            <person name="Zhao S."/>
            <person name="Liu D."/>
            <person name="Wang J."/>
            <person name="Sun H."/>
            <person name="Zhang C."/>
            <person name="Fan H."/>
            <person name="Li D."/>
            <person name="Dong L."/>
            <person name="Tao Y."/>
            <person name="Gao C."/>
            <person name="Wu H."/>
            <person name="Li Y."/>
            <person name="Cui Y."/>
            <person name="Guo X."/>
            <person name="Zheng S."/>
            <person name="Wang B."/>
            <person name="Yu K."/>
            <person name="Liang Q."/>
            <person name="Yang W."/>
            <person name="Lou X."/>
            <person name="Chen J."/>
            <person name="Feng M."/>
            <person name="Jian J."/>
            <person name="Zhang X."/>
            <person name="Luo G."/>
            <person name="Jiang Y."/>
            <person name="Liu J."/>
            <person name="Wang Z."/>
            <person name="Sha Y."/>
            <person name="Zhang B."/>
            <person name="Wu H."/>
            <person name="Tang D."/>
            <person name="Shen Q."/>
            <person name="Xue P."/>
            <person name="Zou S."/>
            <person name="Wang X."/>
            <person name="Liu X."/>
            <person name="Wang F."/>
            <person name="Yang Y."/>
            <person name="An X."/>
            <person name="Dong Z."/>
            <person name="Zhang K."/>
            <person name="Zhang X."/>
            <person name="Luo M.C."/>
            <person name="Dvorak J."/>
            <person name="Tong Y."/>
            <person name="Wang J."/>
            <person name="Yang H."/>
            <person name="Li Z."/>
            <person name="Wang D."/>
            <person name="Zhang A."/>
            <person name="Wang J."/>
        </authorList>
    </citation>
    <scope>NUCLEOTIDE SEQUENCE</scope>
    <source>
        <strain evidence="2">cv. G1812</strain>
    </source>
</reference>
<evidence type="ECO:0000313" key="2">
    <source>
        <dbReference type="Proteomes" id="UP000015106"/>
    </source>
</evidence>
<keyword evidence="2" id="KW-1185">Reference proteome</keyword>
<accession>A0A8R7UQ11</accession>
<name>A0A8R7UQ11_TRIUA</name>
<dbReference type="AlphaFoldDB" id="A0A8R7UQ11"/>
<dbReference type="Gramene" id="TuG1812G0500005168.01.T01">
    <property type="protein sequence ID" value="TuG1812G0500005168.01.T01"/>
    <property type="gene ID" value="TuG1812G0500005168.01"/>
</dbReference>
<reference evidence="1" key="3">
    <citation type="submission" date="2022-06" db="UniProtKB">
        <authorList>
            <consortium name="EnsemblPlants"/>
        </authorList>
    </citation>
    <scope>IDENTIFICATION</scope>
</reference>